<dbReference type="InterPro" id="IPR047140">
    <property type="entry name" value="LabA"/>
</dbReference>
<protein>
    <recommendedName>
        <fullName evidence="1">NYN domain-containing protein</fullName>
    </recommendedName>
</protein>
<dbReference type="EMBL" id="PCSB01000031">
    <property type="protein sequence ID" value="PIP31806.1"/>
    <property type="molecule type" value="Genomic_DNA"/>
</dbReference>
<dbReference type="CDD" id="cd10911">
    <property type="entry name" value="PIN_LabA"/>
    <property type="match status" value="1"/>
</dbReference>
<dbReference type="PANTHER" id="PTHR35458:SF8">
    <property type="entry name" value="SLR0650 PROTEIN"/>
    <property type="match status" value="1"/>
</dbReference>
<organism evidence="2 3">
    <name type="scientific">bacterium (Candidatus Gribaldobacteria) CG23_combo_of_CG06-09_8_20_14_all_37_87_8</name>
    <dbReference type="NCBI Taxonomy" id="2014278"/>
    <lineage>
        <taxon>Bacteria</taxon>
        <taxon>Candidatus Gribaldobacteria</taxon>
    </lineage>
</organism>
<comment type="caution">
    <text evidence="2">The sequence shown here is derived from an EMBL/GenBank/DDBJ whole genome shotgun (WGS) entry which is preliminary data.</text>
</comment>
<sequence length="178" mass="21429">MNTNDILIQLKNKRAAIFIDDANLFYMQKRVGWEIDWEKTKKFFEDNLQSAIWFYYLGMPLTEKGRFENEKLKEKLTKIGFQVKTKPLKKIYLDDQKVDFKHKCNFDVEIAFDIARHIAEIDLAIIMSGDSDFLEAKNYCLENKKGFLITCFEERVAWEIRRVYHLFFEDIKDFVRKK</sequence>
<dbReference type="Pfam" id="PF01936">
    <property type="entry name" value="NYN"/>
    <property type="match status" value="1"/>
</dbReference>
<dbReference type="InterPro" id="IPR021139">
    <property type="entry name" value="NYN"/>
</dbReference>
<dbReference type="Gene3D" id="3.40.50.1010">
    <property type="entry name" value="5'-nuclease"/>
    <property type="match status" value="1"/>
</dbReference>
<name>A0A2G9ZF52_9BACT</name>
<proteinExistence type="predicted"/>
<reference evidence="2 3" key="1">
    <citation type="submission" date="2017-09" db="EMBL/GenBank/DDBJ databases">
        <title>Depth-based differentiation of microbial function through sediment-hosted aquifers and enrichment of novel symbionts in the deep terrestrial subsurface.</title>
        <authorList>
            <person name="Probst A.J."/>
            <person name="Ladd B."/>
            <person name="Jarett J.K."/>
            <person name="Geller-Mcgrath D.E."/>
            <person name="Sieber C.M."/>
            <person name="Emerson J.B."/>
            <person name="Anantharaman K."/>
            <person name="Thomas B.C."/>
            <person name="Malmstrom R."/>
            <person name="Stieglmeier M."/>
            <person name="Klingl A."/>
            <person name="Woyke T."/>
            <person name="Ryan C.M."/>
            <person name="Banfield J.F."/>
        </authorList>
    </citation>
    <scope>NUCLEOTIDE SEQUENCE [LARGE SCALE GENOMIC DNA]</scope>
    <source>
        <strain evidence="2">CG23_combo_of_CG06-09_8_20_14_all_37_87_8</strain>
    </source>
</reference>
<evidence type="ECO:0000313" key="3">
    <source>
        <dbReference type="Proteomes" id="UP000230447"/>
    </source>
</evidence>
<gene>
    <name evidence="2" type="ORF">COX24_01595</name>
</gene>
<evidence type="ECO:0000313" key="2">
    <source>
        <dbReference type="EMBL" id="PIP31806.1"/>
    </source>
</evidence>
<dbReference type="Proteomes" id="UP000230447">
    <property type="component" value="Unassembled WGS sequence"/>
</dbReference>
<feature type="domain" description="NYN" evidence="1">
    <location>
        <begin position="14"/>
        <end position="162"/>
    </location>
</feature>
<evidence type="ECO:0000259" key="1">
    <source>
        <dbReference type="Pfam" id="PF01936"/>
    </source>
</evidence>
<dbReference type="GO" id="GO:0004540">
    <property type="term" value="F:RNA nuclease activity"/>
    <property type="evidence" value="ECO:0007669"/>
    <property type="project" value="InterPro"/>
</dbReference>
<dbReference type="PANTHER" id="PTHR35458">
    <property type="entry name" value="SLR0755 PROTEIN"/>
    <property type="match status" value="1"/>
</dbReference>
<dbReference type="AlphaFoldDB" id="A0A2G9ZF52"/>
<accession>A0A2G9ZF52</accession>